<dbReference type="Proteomes" id="UP001055879">
    <property type="component" value="Linkage Group LG12"/>
</dbReference>
<keyword evidence="2" id="KW-1185">Reference proteome</keyword>
<sequence>MLKLGLRGLQTLLGYLKDKDPDKVSVALASVLDYIAQLELLQAPGLSFLLTAQYTNYPRLTGRAIVEFRVEKGDGSMFTLQAGGIPIKAATIQSKGASALEGILVGVAPLEKNFLLWPGLLFTCWELKM</sequence>
<name>A0ACB8YJ78_ARCLA</name>
<comment type="caution">
    <text evidence="1">The sequence shown here is derived from an EMBL/GenBank/DDBJ whole genome shotgun (WGS) entry which is preliminary data.</text>
</comment>
<protein>
    <submittedName>
        <fullName evidence="1">Uncharacterized protein</fullName>
    </submittedName>
</protein>
<organism evidence="1 2">
    <name type="scientific">Arctium lappa</name>
    <name type="common">Greater burdock</name>
    <name type="synonym">Lappa major</name>
    <dbReference type="NCBI Taxonomy" id="4217"/>
    <lineage>
        <taxon>Eukaryota</taxon>
        <taxon>Viridiplantae</taxon>
        <taxon>Streptophyta</taxon>
        <taxon>Embryophyta</taxon>
        <taxon>Tracheophyta</taxon>
        <taxon>Spermatophyta</taxon>
        <taxon>Magnoliopsida</taxon>
        <taxon>eudicotyledons</taxon>
        <taxon>Gunneridae</taxon>
        <taxon>Pentapetalae</taxon>
        <taxon>asterids</taxon>
        <taxon>campanulids</taxon>
        <taxon>Asterales</taxon>
        <taxon>Asteraceae</taxon>
        <taxon>Carduoideae</taxon>
        <taxon>Cardueae</taxon>
        <taxon>Arctiinae</taxon>
        <taxon>Arctium</taxon>
    </lineage>
</organism>
<evidence type="ECO:0000313" key="1">
    <source>
        <dbReference type="EMBL" id="KAI3685521.1"/>
    </source>
</evidence>
<accession>A0ACB8YJ78</accession>
<dbReference type="EMBL" id="CM042058">
    <property type="protein sequence ID" value="KAI3685521.1"/>
    <property type="molecule type" value="Genomic_DNA"/>
</dbReference>
<proteinExistence type="predicted"/>
<reference evidence="1 2" key="2">
    <citation type="journal article" date="2022" name="Mol. Ecol. Resour.">
        <title>The genomes of chicory, endive, great burdock and yacon provide insights into Asteraceae paleo-polyploidization history and plant inulin production.</title>
        <authorList>
            <person name="Fan W."/>
            <person name="Wang S."/>
            <person name="Wang H."/>
            <person name="Wang A."/>
            <person name="Jiang F."/>
            <person name="Liu H."/>
            <person name="Zhao H."/>
            <person name="Xu D."/>
            <person name="Zhang Y."/>
        </authorList>
    </citation>
    <scope>NUCLEOTIDE SEQUENCE [LARGE SCALE GENOMIC DNA]</scope>
    <source>
        <strain evidence="2">cv. Niubang</strain>
    </source>
</reference>
<gene>
    <name evidence="1" type="ORF">L6452_34769</name>
</gene>
<evidence type="ECO:0000313" key="2">
    <source>
        <dbReference type="Proteomes" id="UP001055879"/>
    </source>
</evidence>
<reference evidence="2" key="1">
    <citation type="journal article" date="2022" name="Mol. Ecol. Resour.">
        <title>The genomes of chicory, endive, great burdock and yacon provide insights into Asteraceae palaeo-polyploidization history and plant inulin production.</title>
        <authorList>
            <person name="Fan W."/>
            <person name="Wang S."/>
            <person name="Wang H."/>
            <person name="Wang A."/>
            <person name="Jiang F."/>
            <person name="Liu H."/>
            <person name="Zhao H."/>
            <person name="Xu D."/>
            <person name="Zhang Y."/>
        </authorList>
    </citation>
    <scope>NUCLEOTIDE SEQUENCE [LARGE SCALE GENOMIC DNA]</scope>
    <source>
        <strain evidence="2">cv. Niubang</strain>
    </source>
</reference>